<dbReference type="GO" id="GO:0032259">
    <property type="term" value="P:methylation"/>
    <property type="evidence" value="ECO:0007669"/>
    <property type="project" value="UniProtKB-KW"/>
</dbReference>
<comment type="similarity">
    <text evidence="1">Belongs to the trimethylamine methyltransferase family.</text>
</comment>
<dbReference type="EMBL" id="FQVI01000006">
    <property type="protein sequence ID" value="SHE81551.1"/>
    <property type="molecule type" value="Genomic_DNA"/>
</dbReference>
<dbReference type="RefSeq" id="WP_072850744.1">
    <property type="nucleotide sequence ID" value="NZ_FQVI01000006.1"/>
</dbReference>
<accession>A0A1M4WJT5</accession>
<dbReference type="OrthoDB" id="2085871at2"/>
<keyword evidence="5" id="KW-1185">Reference proteome</keyword>
<evidence type="ECO:0000256" key="1">
    <source>
        <dbReference type="ARBA" id="ARBA00007137"/>
    </source>
</evidence>
<dbReference type="AlphaFoldDB" id="A0A1M4WJT5"/>
<evidence type="ECO:0000256" key="3">
    <source>
        <dbReference type="ARBA" id="ARBA00022679"/>
    </source>
</evidence>
<dbReference type="InterPro" id="IPR038601">
    <property type="entry name" value="MttB-like_sf"/>
</dbReference>
<keyword evidence="2 4" id="KW-0489">Methyltransferase</keyword>
<dbReference type="Gene3D" id="3.20.20.480">
    <property type="entry name" value="Trimethylamine methyltransferase-like"/>
    <property type="match status" value="1"/>
</dbReference>
<gene>
    <name evidence="4" type="ORF">SAMN02745158_01653</name>
</gene>
<dbReference type="GO" id="GO:0015948">
    <property type="term" value="P:methanogenesis"/>
    <property type="evidence" value="ECO:0007669"/>
    <property type="project" value="InterPro"/>
</dbReference>
<dbReference type="Pfam" id="PF06253">
    <property type="entry name" value="MTTB"/>
    <property type="match status" value="1"/>
</dbReference>
<dbReference type="STRING" id="1122155.SAMN02745158_01653"/>
<dbReference type="InterPro" id="IPR010426">
    <property type="entry name" value="MTTB_MeTrfase"/>
</dbReference>
<dbReference type="GO" id="GO:0008168">
    <property type="term" value="F:methyltransferase activity"/>
    <property type="evidence" value="ECO:0007669"/>
    <property type="project" value="UniProtKB-KW"/>
</dbReference>
<organism evidence="4 5">
    <name type="scientific">Lactonifactor longoviformis DSM 17459</name>
    <dbReference type="NCBI Taxonomy" id="1122155"/>
    <lineage>
        <taxon>Bacteria</taxon>
        <taxon>Bacillati</taxon>
        <taxon>Bacillota</taxon>
        <taxon>Clostridia</taxon>
        <taxon>Eubacteriales</taxon>
        <taxon>Clostridiaceae</taxon>
        <taxon>Lactonifactor</taxon>
    </lineage>
</organism>
<evidence type="ECO:0000313" key="4">
    <source>
        <dbReference type="EMBL" id="SHE81551.1"/>
    </source>
</evidence>
<proteinExistence type="inferred from homology"/>
<name>A0A1M4WJT5_9CLOT</name>
<keyword evidence="3 4" id="KW-0808">Transferase</keyword>
<reference evidence="4 5" key="1">
    <citation type="submission" date="2016-11" db="EMBL/GenBank/DDBJ databases">
        <authorList>
            <person name="Jaros S."/>
            <person name="Januszkiewicz K."/>
            <person name="Wedrychowicz H."/>
        </authorList>
    </citation>
    <scope>NUCLEOTIDE SEQUENCE [LARGE SCALE GENOMIC DNA]</scope>
    <source>
        <strain evidence="4 5">DSM 17459</strain>
    </source>
</reference>
<dbReference type="Proteomes" id="UP000184245">
    <property type="component" value="Unassembled WGS sequence"/>
</dbReference>
<evidence type="ECO:0000256" key="2">
    <source>
        <dbReference type="ARBA" id="ARBA00022603"/>
    </source>
</evidence>
<sequence>MRLQKGRHLSSKRAECIIEGAGRILAHTGIKVTDPQALEELKHKEGIEVQGDRALIRETAYREFLLRQKGKKIPPDKHGSRLHGEASLYTYHYRDPDTGRILEFNRQKLGEYAAFVEKAHRIYPMNPVIPGYPTDVPAQLSSLARYQTAAEHCSGCWPAAPDSVEAAEYMFEMTRVMGQEMTHLPVYMISPLTLGGDAFDIVRKYSFRLSSFYTFSMPNMGVTTPMNLSMGLSVVLAEVAGGAVLVELLTGLQGEIKPNLFPFDFKYFNIAFGTPEKFLYEQAAAELTAYIRGEEPDYSSTNIHTWGKEPDGRTAMEKGMMIMAGALDGARRFYCVGTQSLDELFDPLQMIQDLEAITFAQKILDGIPEDEVEDTLLDEIEEGIASGFVCSDRSLDEYREYLDASLFSPKDNMQRWMLDGQKTARDSLKEIYREIQGQPVEYVLEDWKKAELDKIFQAALRQTK</sequence>
<evidence type="ECO:0000313" key="5">
    <source>
        <dbReference type="Proteomes" id="UP000184245"/>
    </source>
</evidence>
<protein>
    <submittedName>
        <fullName evidence="4">Trimethylamine:corrinoid methyltransferase</fullName>
    </submittedName>
</protein>